<dbReference type="KEGG" id="stsi:A4E84_02910"/>
<organism evidence="2 3">
    <name type="scientific">Streptomyces qaidamensis</name>
    <dbReference type="NCBI Taxonomy" id="1783515"/>
    <lineage>
        <taxon>Bacteria</taxon>
        <taxon>Bacillati</taxon>
        <taxon>Actinomycetota</taxon>
        <taxon>Actinomycetes</taxon>
        <taxon>Kitasatosporales</taxon>
        <taxon>Streptomycetaceae</taxon>
        <taxon>Streptomyces</taxon>
        <taxon>Streptomyces aurantiacus group</taxon>
    </lineage>
</organism>
<evidence type="ECO:0000313" key="2">
    <source>
        <dbReference type="EMBL" id="AMW08563.1"/>
    </source>
</evidence>
<feature type="compositionally biased region" description="Basic and acidic residues" evidence="1">
    <location>
        <begin position="1"/>
        <end position="18"/>
    </location>
</feature>
<gene>
    <name evidence="2" type="ORF">A4E84_02910</name>
</gene>
<protein>
    <submittedName>
        <fullName evidence="2">Uncharacterized protein</fullName>
    </submittedName>
</protein>
<feature type="region of interest" description="Disordered" evidence="1">
    <location>
        <begin position="1"/>
        <end position="28"/>
    </location>
</feature>
<dbReference type="AlphaFoldDB" id="A0A143BTU5"/>
<evidence type="ECO:0000256" key="1">
    <source>
        <dbReference type="SAM" id="MobiDB-lite"/>
    </source>
</evidence>
<dbReference type="EMBL" id="CP015098">
    <property type="protein sequence ID" value="AMW08563.1"/>
    <property type="molecule type" value="Genomic_DNA"/>
</dbReference>
<evidence type="ECO:0000313" key="3">
    <source>
        <dbReference type="Proteomes" id="UP000076096"/>
    </source>
</evidence>
<accession>A0A143BTU5</accession>
<proteinExistence type="predicted"/>
<name>A0A143BTU5_9ACTN</name>
<reference evidence="3" key="1">
    <citation type="submission" date="2016-04" db="EMBL/GenBank/DDBJ databases">
        <authorList>
            <person name="Zhang B."/>
        </authorList>
    </citation>
    <scope>NUCLEOTIDE SEQUENCE [LARGE SCALE GENOMIC DNA]</scope>
    <source>
        <strain evidence="3">S10</strain>
    </source>
</reference>
<keyword evidence="3" id="KW-1185">Reference proteome</keyword>
<dbReference type="Proteomes" id="UP000076096">
    <property type="component" value="Chromosome"/>
</dbReference>
<sequence>MGQRRVDDPAEVQPEVRRAAPRAQDQQVGVVGGVQKHLAGGTLHSTLVQPHTRRGFTERGFQGLHRPLLTYVCRFSGEQ</sequence>